<keyword evidence="4" id="KW-1185">Reference proteome</keyword>
<reference evidence="4" key="1">
    <citation type="journal article" date="2019" name="Int. J. Syst. Evol. Microbiol.">
        <title>The Global Catalogue of Microorganisms (GCM) 10K type strain sequencing project: providing services to taxonomists for standard genome sequencing and annotation.</title>
        <authorList>
            <consortium name="The Broad Institute Genomics Platform"/>
            <consortium name="The Broad Institute Genome Sequencing Center for Infectious Disease"/>
            <person name="Wu L."/>
            <person name="Ma J."/>
        </authorList>
    </citation>
    <scope>NUCLEOTIDE SEQUENCE [LARGE SCALE GENOMIC DNA]</scope>
    <source>
        <strain evidence="4">JCM 16546</strain>
    </source>
</reference>
<comment type="caution">
    <text evidence="3">The sequence shown here is derived from an EMBL/GenBank/DDBJ whole genome shotgun (WGS) entry which is preliminary data.</text>
</comment>
<evidence type="ECO:0000256" key="2">
    <source>
        <dbReference type="SAM" id="Phobius"/>
    </source>
</evidence>
<feature type="region of interest" description="Disordered" evidence="1">
    <location>
        <begin position="112"/>
        <end position="146"/>
    </location>
</feature>
<accession>A0ABP7B1Q7</accession>
<dbReference type="Pfam" id="PF02699">
    <property type="entry name" value="YajC"/>
    <property type="match status" value="1"/>
</dbReference>
<sequence>MDPNILLLVVLVALLVWMFFSSRRRQQKMRDEQALKAEKLVPGARVMTRSGLFGTLVAYDKDDLSQPAKVEIADGVVVELHTQAVDLAPEGTAPVVDETDETEVIEEDVRADEAADAVAETPGTYTVNGIETDELPGAGKGDDKKD</sequence>
<feature type="transmembrane region" description="Helical" evidence="2">
    <location>
        <begin position="6"/>
        <end position="22"/>
    </location>
</feature>
<gene>
    <name evidence="3" type="ORF">GCM10022202_00640</name>
</gene>
<evidence type="ECO:0000256" key="1">
    <source>
        <dbReference type="SAM" id="MobiDB-lite"/>
    </source>
</evidence>
<dbReference type="InterPro" id="IPR003849">
    <property type="entry name" value="Preprotein_translocase_YajC"/>
</dbReference>
<name>A0ABP7B1Q7_9MICO</name>
<organism evidence="3 4">
    <name type="scientific">Microbacterium marinilacus</name>
    <dbReference type="NCBI Taxonomy" id="415209"/>
    <lineage>
        <taxon>Bacteria</taxon>
        <taxon>Bacillati</taxon>
        <taxon>Actinomycetota</taxon>
        <taxon>Actinomycetes</taxon>
        <taxon>Micrococcales</taxon>
        <taxon>Microbacteriaceae</taxon>
        <taxon>Microbacterium</taxon>
    </lineage>
</organism>
<proteinExistence type="predicted"/>
<dbReference type="EMBL" id="BAAAYV010000002">
    <property type="protein sequence ID" value="GAA3645297.1"/>
    <property type="molecule type" value="Genomic_DNA"/>
</dbReference>
<keyword evidence="2" id="KW-0472">Membrane</keyword>
<evidence type="ECO:0000313" key="4">
    <source>
        <dbReference type="Proteomes" id="UP001410795"/>
    </source>
</evidence>
<dbReference type="SMART" id="SM01323">
    <property type="entry name" value="YajC"/>
    <property type="match status" value="1"/>
</dbReference>
<evidence type="ECO:0008006" key="5">
    <source>
        <dbReference type="Google" id="ProtNLM"/>
    </source>
</evidence>
<dbReference type="Proteomes" id="UP001410795">
    <property type="component" value="Unassembled WGS sequence"/>
</dbReference>
<evidence type="ECO:0000313" key="3">
    <source>
        <dbReference type="EMBL" id="GAA3645297.1"/>
    </source>
</evidence>
<dbReference type="RefSeq" id="WP_221857713.1">
    <property type="nucleotide sequence ID" value="NZ_BAAAYV010000002.1"/>
</dbReference>
<protein>
    <recommendedName>
        <fullName evidence="5">Preprotein translocase subunit YajC</fullName>
    </recommendedName>
</protein>
<keyword evidence="2" id="KW-0812">Transmembrane</keyword>
<keyword evidence="2" id="KW-1133">Transmembrane helix</keyword>